<accession>A0A1E5L6S5</accession>
<organism evidence="2 3">
    <name type="scientific">Desulfuribacillus stibiiarsenatis</name>
    <dbReference type="NCBI Taxonomy" id="1390249"/>
    <lineage>
        <taxon>Bacteria</taxon>
        <taxon>Bacillati</taxon>
        <taxon>Bacillota</taxon>
        <taxon>Desulfuribacillia</taxon>
        <taxon>Desulfuribacillales</taxon>
        <taxon>Desulfuribacillaceae</taxon>
        <taxon>Desulfuribacillus</taxon>
    </lineage>
</organism>
<keyword evidence="3" id="KW-1185">Reference proteome</keyword>
<dbReference type="InterPro" id="IPR037522">
    <property type="entry name" value="HD_GYP_dom"/>
</dbReference>
<evidence type="ECO:0000313" key="2">
    <source>
        <dbReference type="EMBL" id="OEH85679.1"/>
    </source>
</evidence>
<proteinExistence type="predicted"/>
<dbReference type="Pfam" id="PF01966">
    <property type="entry name" value="HD"/>
    <property type="match status" value="1"/>
</dbReference>
<evidence type="ECO:0000313" key="3">
    <source>
        <dbReference type="Proteomes" id="UP000095255"/>
    </source>
</evidence>
<name>A0A1E5L6S5_9FIRM</name>
<dbReference type="STRING" id="1390249.BHU72_02470"/>
<dbReference type="CDD" id="cd00077">
    <property type="entry name" value="HDc"/>
    <property type="match status" value="2"/>
</dbReference>
<dbReference type="OrthoDB" id="9759601at2"/>
<dbReference type="PANTHER" id="PTHR43155:SF1">
    <property type="entry name" value="3'3'-CGAMP-SPECIFIC PHOSPHODIESTERASE 1"/>
    <property type="match status" value="1"/>
</dbReference>
<reference evidence="2 3" key="1">
    <citation type="submission" date="2016-09" db="EMBL/GenBank/DDBJ databases">
        <title>Desulfuribacillus arsenicus sp. nov., an obligately anaerobic, dissimilatory arsenic- and antimonate-reducing bacterium isolated from anoxic sediments.</title>
        <authorList>
            <person name="Abin C.A."/>
            <person name="Hollibaugh J.T."/>
        </authorList>
    </citation>
    <scope>NUCLEOTIDE SEQUENCE [LARGE SCALE GENOMIC DNA]</scope>
    <source>
        <strain evidence="2 3">MLFW-2</strain>
    </source>
</reference>
<dbReference type="AlphaFoldDB" id="A0A1E5L6S5"/>
<dbReference type="SUPFAM" id="SSF109604">
    <property type="entry name" value="HD-domain/PDEase-like"/>
    <property type="match status" value="2"/>
</dbReference>
<gene>
    <name evidence="2" type="ORF">BHU72_02470</name>
</gene>
<dbReference type="InterPro" id="IPR003607">
    <property type="entry name" value="HD/PDEase_dom"/>
</dbReference>
<dbReference type="PROSITE" id="PS51832">
    <property type="entry name" value="HD_GYP"/>
    <property type="match status" value="2"/>
</dbReference>
<dbReference type="RefSeq" id="WP_069701763.1">
    <property type="nucleotide sequence ID" value="NZ_MJAT01000012.1"/>
</dbReference>
<dbReference type="GO" id="GO:0016787">
    <property type="term" value="F:hydrolase activity"/>
    <property type="evidence" value="ECO:0007669"/>
    <property type="project" value="UniProtKB-KW"/>
</dbReference>
<feature type="domain" description="HD-GYP" evidence="1">
    <location>
        <begin position="211"/>
        <end position="407"/>
    </location>
</feature>
<dbReference type="Proteomes" id="UP000095255">
    <property type="component" value="Unassembled WGS sequence"/>
</dbReference>
<dbReference type="Pfam" id="PF13487">
    <property type="entry name" value="HD_5"/>
    <property type="match status" value="1"/>
</dbReference>
<protein>
    <submittedName>
        <fullName evidence="2">Phosphohydrolase</fullName>
    </submittedName>
</protein>
<dbReference type="EMBL" id="MJAT01000012">
    <property type="protein sequence ID" value="OEH85679.1"/>
    <property type="molecule type" value="Genomic_DNA"/>
</dbReference>
<dbReference type="PANTHER" id="PTHR43155">
    <property type="entry name" value="CYCLIC DI-GMP PHOSPHODIESTERASE PA4108-RELATED"/>
    <property type="match status" value="1"/>
</dbReference>
<comment type="caution">
    <text evidence="2">The sequence shown here is derived from an EMBL/GenBank/DDBJ whole genome shotgun (WGS) entry which is preliminary data.</text>
</comment>
<dbReference type="Gene3D" id="1.10.3210.10">
    <property type="entry name" value="Hypothetical protein af1432"/>
    <property type="match status" value="2"/>
</dbReference>
<keyword evidence="2" id="KW-0378">Hydrolase</keyword>
<dbReference type="InterPro" id="IPR006674">
    <property type="entry name" value="HD_domain"/>
</dbReference>
<sequence length="433" mass="49179">MKRELRVSLFDLVTSLSNAMDLVSQDIVNHHKRVAYIALKIAEEMNLRVKDINNIVLAGILHDVGALSFRERLFAREYEFSNGNLHAEVGYQLLKDFAPMQKMAQMVRFHHLPWKDGAGQSFEGEEVPIGGHILHLADRVEILINRREEILGQTENIVSIIQKGDSTLYCPSVVDAFCGLADKEYFWLDIVSPNIEQILSQSTEISSIELDLMDILDFTRMFSQIIDYRSSFTATHSSGVGATAEAIARLIGLSERECKKMRIAGNLHDLGKLAIPKEILEKPDKLQVNEFNVIRSHTYHTYRVLDAIPGFREITEWAAYHHEKLDGTGYPFHIKGEDISLGARIMAVADIFTAITEDRPYRTGLEKEKVLTILKKKVEENALDERVVTVLENHYDEVNDIRFCAQSEAYADYQEFGKESAATKLDECTKTNE</sequence>
<evidence type="ECO:0000259" key="1">
    <source>
        <dbReference type="PROSITE" id="PS51832"/>
    </source>
</evidence>
<dbReference type="SMART" id="SM00471">
    <property type="entry name" value="HDc"/>
    <property type="match status" value="2"/>
</dbReference>
<feature type="domain" description="HD-GYP" evidence="1">
    <location>
        <begin position="5"/>
        <end position="193"/>
    </location>
</feature>